<dbReference type="Gene3D" id="1.20.1050.10">
    <property type="match status" value="1"/>
</dbReference>
<evidence type="ECO:0000256" key="1">
    <source>
        <dbReference type="ARBA" id="ARBA00012452"/>
    </source>
</evidence>
<dbReference type="InterPro" id="IPR004045">
    <property type="entry name" value="Glutathione_S-Trfase_N"/>
</dbReference>
<organism evidence="7 8">
    <name type="scientific">Plectus sambesii</name>
    <dbReference type="NCBI Taxonomy" id="2011161"/>
    <lineage>
        <taxon>Eukaryota</taxon>
        <taxon>Metazoa</taxon>
        <taxon>Ecdysozoa</taxon>
        <taxon>Nematoda</taxon>
        <taxon>Chromadorea</taxon>
        <taxon>Plectida</taxon>
        <taxon>Plectina</taxon>
        <taxon>Plectoidea</taxon>
        <taxon>Plectidae</taxon>
        <taxon>Plectus</taxon>
    </lineage>
</organism>
<dbReference type="InterPro" id="IPR040079">
    <property type="entry name" value="Glutathione_S-Trfase"/>
</dbReference>
<keyword evidence="7" id="KW-1185">Reference proteome</keyword>
<dbReference type="InterPro" id="IPR036282">
    <property type="entry name" value="Glutathione-S-Trfase_C_sf"/>
</dbReference>
<feature type="domain" description="GST C-terminal" evidence="6">
    <location>
        <begin position="81"/>
        <end position="203"/>
    </location>
</feature>
<dbReference type="InterPro" id="IPR036249">
    <property type="entry name" value="Thioredoxin-like_sf"/>
</dbReference>
<accession>A0A914WBC8</accession>
<dbReference type="SFLD" id="SFLDS00019">
    <property type="entry name" value="Glutathione_Transferase_(cytos"/>
    <property type="match status" value="1"/>
</dbReference>
<keyword evidence="2" id="KW-0808">Transferase</keyword>
<dbReference type="CDD" id="cd03192">
    <property type="entry name" value="GST_C_Sigma_like"/>
    <property type="match status" value="1"/>
</dbReference>
<dbReference type="AlphaFoldDB" id="A0A914WBC8"/>
<dbReference type="PANTHER" id="PTHR11571:SF224">
    <property type="entry name" value="HEMATOPOIETIC PROSTAGLANDIN D SYNTHASE"/>
    <property type="match status" value="1"/>
</dbReference>
<dbReference type="PANTHER" id="PTHR11571">
    <property type="entry name" value="GLUTATHIONE S-TRANSFERASE"/>
    <property type="match status" value="1"/>
</dbReference>
<dbReference type="Gene3D" id="3.40.30.10">
    <property type="entry name" value="Glutaredoxin"/>
    <property type="match status" value="1"/>
</dbReference>
<dbReference type="SUPFAM" id="SSF47616">
    <property type="entry name" value="GST C-terminal domain-like"/>
    <property type="match status" value="1"/>
</dbReference>
<evidence type="ECO:0000256" key="2">
    <source>
        <dbReference type="ARBA" id="ARBA00022679"/>
    </source>
</evidence>
<dbReference type="CDD" id="cd03039">
    <property type="entry name" value="GST_N_Sigma_like"/>
    <property type="match status" value="1"/>
</dbReference>
<dbReference type="InterPro" id="IPR010987">
    <property type="entry name" value="Glutathione-S-Trfase_C-like"/>
</dbReference>
<comment type="catalytic activity">
    <reaction evidence="4">
        <text>RX + glutathione = an S-substituted glutathione + a halide anion + H(+)</text>
        <dbReference type="Rhea" id="RHEA:16437"/>
        <dbReference type="ChEBI" id="CHEBI:15378"/>
        <dbReference type="ChEBI" id="CHEBI:16042"/>
        <dbReference type="ChEBI" id="CHEBI:17792"/>
        <dbReference type="ChEBI" id="CHEBI:57925"/>
        <dbReference type="ChEBI" id="CHEBI:90779"/>
        <dbReference type="EC" id="2.5.1.18"/>
    </reaction>
</comment>
<dbReference type="Pfam" id="PF02798">
    <property type="entry name" value="GST_N"/>
    <property type="match status" value="1"/>
</dbReference>
<protein>
    <recommendedName>
        <fullName evidence="1">glutathione transferase</fullName>
        <ecNumber evidence="1">2.5.1.18</ecNumber>
    </recommendedName>
</protein>
<evidence type="ECO:0000313" key="7">
    <source>
        <dbReference type="Proteomes" id="UP000887566"/>
    </source>
</evidence>
<evidence type="ECO:0000259" key="5">
    <source>
        <dbReference type="PROSITE" id="PS50404"/>
    </source>
</evidence>
<dbReference type="Pfam" id="PF14497">
    <property type="entry name" value="GST_C_3"/>
    <property type="match status" value="1"/>
</dbReference>
<dbReference type="Proteomes" id="UP000887566">
    <property type="component" value="Unplaced"/>
</dbReference>
<sequence>MPHYKLTYFNLYGRGETARILFHLAGVPYDDVRIEMEEWAGKRSDTRWGFLPELEVDGKKVAQSKAINLYLAKQFGFGGKDEWETARIVEFLLAFDDIGPMLYNVYVEQDPAKKAELTELTIDRGLKPLYNRFEKSLEENGNGYFVGNQLTVADIYMYVALTGFDEIAPSVLSEFEKLVAFVKRIEDEPKVKEWIEKRPKCPFSFMSKK</sequence>
<reference evidence="8" key="1">
    <citation type="submission" date="2022-11" db="UniProtKB">
        <authorList>
            <consortium name="WormBaseParasite"/>
        </authorList>
    </citation>
    <scope>IDENTIFICATION</scope>
</reference>
<dbReference type="InterPro" id="IPR050213">
    <property type="entry name" value="GST_superfamily"/>
</dbReference>
<dbReference type="EC" id="2.5.1.18" evidence="1"/>
<dbReference type="PROSITE" id="PS50404">
    <property type="entry name" value="GST_NTER"/>
    <property type="match status" value="1"/>
</dbReference>
<dbReference type="PROSITE" id="PS50405">
    <property type="entry name" value="GST_CTER"/>
    <property type="match status" value="1"/>
</dbReference>
<dbReference type="WBParaSite" id="PSAMB.scaffold375size54177.g5137.t1">
    <property type="protein sequence ID" value="PSAMB.scaffold375size54177.g5137.t1"/>
    <property type="gene ID" value="PSAMB.scaffold375size54177.g5137"/>
</dbReference>
<dbReference type="FunFam" id="3.40.30.10:FF:000258">
    <property type="entry name" value="Glutathione S-transferase"/>
    <property type="match status" value="1"/>
</dbReference>
<evidence type="ECO:0000256" key="4">
    <source>
        <dbReference type="ARBA" id="ARBA00047960"/>
    </source>
</evidence>
<dbReference type="SFLD" id="SFLDG00363">
    <property type="entry name" value="AMPS_(cytGST):_Alpha-__Mu-__Pi"/>
    <property type="match status" value="1"/>
</dbReference>
<dbReference type="GO" id="GO:0006749">
    <property type="term" value="P:glutathione metabolic process"/>
    <property type="evidence" value="ECO:0007669"/>
    <property type="project" value="TreeGrafter"/>
</dbReference>
<dbReference type="SFLD" id="SFLDG01205">
    <property type="entry name" value="AMPS.1"/>
    <property type="match status" value="1"/>
</dbReference>
<proteinExistence type="inferred from homology"/>
<evidence type="ECO:0000256" key="3">
    <source>
        <dbReference type="ARBA" id="ARBA00038317"/>
    </source>
</evidence>
<dbReference type="GO" id="GO:0004364">
    <property type="term" value="F:glutathione transferase activity"/>
    <property type="evidence" value="ECO:0007669"/>
    <property type="project" value="UniProtKB-EC"/>
</dbReference>
<feature type="domain" description="GST N-terminal" evidence="5">
    <location>
        <begin position="2"/>
        <end position="79"/>
    </location>
</feature>
<name>A0A914WBC8_9BILA</name>
<evidence type="ECO:0000259" key="6">
    <source>
        <dbReference type="PROSITE" id="PS50405"/>
    </source>
</evidence>
<dbReference type="InterPro" id="IPR004046">
    <property type="entry name" value="GST_C"/>
</dbReference>
<dbReference type="FunFam" id="1.20.1050.10:FF:000030">
    <property type="entry name" value="Glutathione S-transferase S1"/>
    <property type="match status" value="1"/>
</dbReference>
<comment type="similarity">
    <text evidence="3">Belongs to the GST superfamily. Sigma family.</text>
</comment>
<evidence type="ECO:0000313" key="8">
    <source>
        <dbReference type="WBParaSite" id="PSAMB.scaffold375size54177.g5137.t1"/>
    </source>
</evidence>
<dbReference type="SUPFAM" id="SSF52833">
    <property type="entry name" value="Thioredoxin-like"/>
    <property type="match status" value="1"/>
</dbReference>